<name>X1JIC7_9ZZZZ</name>
<evidence type="ECO:0000313" key="4">
    <source>
        <dbReference type="EMBL" id="GAH93817.1"/>
    </source>
</evidence>
<keyword evidence="2" id="KW-0378">Hydrolase</keyword>
<dbReference type="SUPFAM" id="SSF52279">
    <property type="entry name" value="Beta-D-glucan exohydrolase, C-terminal domain"/>
    <property type="match status" value="1"/>
</dbReference>
<dbReference type="GO" id="GO:0009251">
    <property type="term" value="P:glucan catabolic process"/>
    <property type="evidence" value="ECO:0007669"/>
    <property type="project" value="TreeGrafter"/>
</dbReference>
<comment type="caution">
    <text evidence="4">The sequence shown here is derived from an EMBL/GenBank/DDBJ whole genome shotgun (WGS) entry which is preliminary data.</text>
</comment>
<evidence type="ECO:0000256" key="1">
    <source>
        <dbReference type="ARBA" id="ARBA00005336"/>
    </source>
</evidence>
<dbReference type="Pfam" id="PF01915">
    <property type="entry name" value="Glyco_hydro_3_C"/>
    <property type="match status" value="1"/>
</dbReference>
<dbReference type="InterPro" id="IPR013783">
    <property type="entry name" value="Ig-like_fold"/>
</dbReference>
<dbReference type="AlphaFoldDB" id="X1JIC7"/>
<reference evidence="4" key="1">
    <citation type="journal article" date="2014" name="Front. Microbiol.">
        <title>High frequency of phylogenetically diverse reductive dehalogenase-homologous genes in deep subseafloor sedimentary metagenomes.</title>
        <authorList>
            <person name="Kawai M."/>
            <person name="Futagami T."/>
            <person name="Toyoda A."/>
            <person name="Takaki Y."/>
            <person name="Nishi S."/>
            <person name="Hori S."/>
            <person name="Arai W."/>
            <person name="Tsubouchi T."/>
            <person name="Morono Y."/>
            <person name="Uchiyama I."/>
            <person name="Ito T."/>
            <person name="Fujiyama A."/>
            <person name="Inagaki F."/>
            <person name="Takami H."/>
        </authorList>
    </citation>
    <scope>NUCLEOTIDE SEQUENCE</scope>
    <source>
        <strain evidence="4">Expedition CK06-06</strain>
    </source>
</reference>
<gene>
    <name evidence="4" type="ORF">S06H3_03733</name>
</gene>
<dbReference type="GO" id="GO:0008422">
    <property type="term" value="F:beta-glucosidase activity"/>
    <property type="evidence" value="ECO:0007669"/>
    <property type="project" value="TreeGrafter"/>
</dbReference>
<evidence type="ECO:0000259" key="3">
    <source>
        <dbReference type="Pfam" id="PF01915"/>
    </source>
</evidence>
<dbReference type="InterPro" id="IPR002772">
    <property type="entry name" value="Glyco_hydro_3_C"/>
</dbReference>
<organism evidence="4">
    <name type="scientific">marine sediment metagenome</name>
    <dbReference type="NCBI Taxonomy" id="412755"/>
    <lineage>
        <taxon>unclassified sequences</taxon>
        <taxon>metagenomes</taxon>
        <taxon>ecological metagenomes</taxon>
    </lineage>
</organism>
<evidence type="ECO:0000256" key="2">
    <source>
        <dbReference type="ARBA" id="ARBA00022801"/>
    </source>
</evidence>
<dbReference type="Gene3D" id="3.40.50.1700">
    <property type="entry name" value="Glycoside hydrolase family 3 C-terminal domain"/>
    <property type="match status" value="1"/>
</dbReference>
<comment type="similarity">
    <text evidence="1">Belongs to the glycosyl hydrolase 3 family.</text>
</comment>
<dbReference type="InterPro" id="IPR036881">
    <property type="entry name" value="Glyco_hydro_3_C_sf"/>
</dbReference>
<dbReference type="InterPro" id="IPR050288">
    <property type="entry name" value="Cellulose_deg_GH3"/>
</dbReference>
<sequence>MMRGRKDNLTCGVLNQLKEGQGVADVLFGDVDATGRLSRSWPKTTAQEPINYDCRPGENYDPRYEFGYGLSYTTFAYSNLSVTPDNNLSVNDNITVSVYVANTGARSGSEVVQVYVNDVESTLSTPVKKLQDN</sequence>
<accession>X1JIC7</accession>
<dbReference type="PANTHER" id="PTHR42715">
    <property type="entry name" value="BETA-GLUCOSIDASE"/>
    <property type="match status" value="1"/>
</dbReference>
<dbReference type="EMBL" id="BARV01001246">
    <property type="protein sequence ID" value="GAH93817.1"/>
    <property type="molecule type" value="Genomic_DNA"/>
</dbReference>
<proteinExistence type="inferred from homology"/>
<dbReference type="PANTHER" id="PTHR42715:SF3">
    <property type="entry name" value="BETA-GLUCOSIDASE B-RELATED"/>
    <property type="match status" value="1"/>
</dbReference>
<dbReference type="Gene3D" id="2.60.40.10">
    <property type="entry name" value="Immunoglobulins"/>
    <property type="match status" value="1"/>
</dbReference>
<protein>
    <recommendedName>
        <fullName evidence="3">Glycoside hydrolase family 3 C-terminal domain-containing protein</fullName>
    </recommendedName>
</protein>
<feature type="domain" description="Glycoside hydrolase family 3 C-terminal" evidence="3">
    <location>
        <begin position="18"/>
        <end position="72"/>
    </location>
</feature>